<evidence type="ECO:0000313" key="2">
    <source>
        <dbReference type="Proteomes" id="UP000030672"/>
    </source>
</evidence>
<dbReference type="Proteomes" id="UP000030672">
    <property type="component" value="Unassembled WGS sequence"/>
</dbReference>
<dbReference type="HOGENOM" id="CLU_1911588_0_0_1"/>
<proteinExistence type="predicted"/>
<protein>
    <submittedName>
        <fullName evidence="1">Uncharacterized protein</fullName>
    </submittedName>
</protein>
<reference evidence="1 2" key="1">
    <citation type="journal article" date="2014" name="BMC Genomics">
        <title>Genome sequencing of four Aureobasidium pullulans varieties: biotechnological potential, stress tolerance, and description of new species.</title>
        <authorList>
            <person name="Gostin Ar C."/>
            <person name="Ohm R.A."/>
            <person name="Kogej T."/>
            <person name="Sonjak S."/>
            <person name="Turk M."/>
            <person name="Zajc J."/>
            <person name="Zalar P."/>
            <person name="Grube M."/>
            <person name="Sun H."/>
            <person name="Han J."/>
            <person name="Sharma A."/>
            <person name="Chiniquy J."/>
            <person name="Ngan C.Y."/>
            <person name="Lipzen A."/>
            <person name="Barry K."/>
            <person name="Grigoriev I.V."/>
            <person name="Gunde-Cimerman N."/>
        </authorList>
    </citation>
    <scope>NUCLEOTIDE SEQUENCE [LARGE SCALE GENOMIC DNA]</scope>
    <source>
        <strain evidence="1 2">CBS 110374</strain>
    </source>
</reference>
<dbReference type="EMBL" id="KL584826">
    <property type="protein sequence ID" value="KEQ65661.1"/>
    <property type="molecule type" value="Genomic_DNA"/>
</dbReference>
<name>A0A074WTI0_AURM1</name>
<accession>A0A074WTI0</accession>
<dbReference type="AlphaFoldDB" id="A0A074WTI0"/>
<sequence>AAEFFKFLFHAVEDGQDITYLEKKYLTGSIKHPERIVFIEKEDYELVKEWSVKYEVPAIVRRVHEIVSAQTRKTIDKKYHERVVEWIFEDVSAIRDDIRDDLKGSEKVERYDKLFEKLSILVLELARCDLALE</sequence>
<feature type="non-terminal residue" evidence="1">
    <location>
        <position position="1"/>
    </location>
</feature>
<evidence type="ECO:0000313" key="1">
    <source>
        <dbReference type="EMBL" id="KEQ65661.1"/>
    </source>
</evidence>
<dbReference type="RefSeq" id="XP_040882684.1">
    <property type="nucleotide sequence ID" value="XM_041019133.1"/>
</dbReference>
<dbReference type="GeneID" id="63912506"/>
<organism evidence="1 2">
    <name type="scientific">Aureobasidium melanogenum (strain CBS 110374)</name>
    <name type="common">Aureobasidium pullulans var. melanogenum</name>
    <dbReference type="NCBI Taxonomy" id="1043003"/>
    <lineage>
        <taxon>Eukaryota</taxon>
        <taxon>Fungi</taxon>
        <taxon>Dikarya</taxon>
        <taxon>Ascomycota</taxon>
        <taxon>Pezizomycotina</taxon>
        <taxon>Dothideomycetes</taxon>
        <taxon>Dothideomycetidae</taxon>
        <taxon>Dothideales</taxon>
        <taxon>Saccotheciaceae</taxon>
        <taxon>Aureobasidium</taxon>
    </lineage>
</organism>
<keyword evidence="2" id="KW-1185">Reference proteome</keyword>
<gene>
    <name evidence="1" type="ORF">M437DRAFT_28287</name>
</gene>
<feature type="non-terminal residue" evidence="1">
    <location>
        <position position="133"/>
    </location>
</feature>